<dbReference type="EMBL" id="RCHU02000001">
    <property type="protein sequence ID" value="KAL3612943.1"/>
    <property type="molecule type" value="Genomic_DNA"/>
</dbReference>
<name>A0ACC4D6C4_POPAL</name>
<gene>
    <name evidence="1" type="ORF">D5086_003963</name>
</gene>
<proteinExistence type="predicted"/>
<sequence length="440" mass="48451">MGTKSRTKCFYALFFLLVGFQDSVQGRLLLINKPDPKDPAASARWLVSQNSWGVLNTISSDLGGAPFGNVVSFSDGLPGEGSGIPYFYLTTLDPTAKNALQDQRSSFTISEYPLGTCGKKDPENPSCAKITLTGKLKVLKENSKEAEIAKSALFAKHPEMRGWPKGHNFQFFKLDIEDIFLINWFGGPKPLTVDQYLHYKVWSLIAAQLTGRTDNDVKNHWNTKLKKKLSGMGIDPVTHKPFSHLMAEIATTLATPQVTHLAEAALGCFKDEMLHLLTKKRIDFQLQHCNTNVAQGNTSSPCISTKHDENDDTIEKIKLGLSRAMQEPGMLPPNKIWDSTGVTSPNFAGTCSDFPSSVNAFLCCPSSLSNEGALSPWNQSMCTGSTCTTGDQQGRLHEMLDNEDGEEFEGGKEIRKVSSIFNTDCVLWDMPSDDLMNPII</sequence>
<reference evidence="1 2" key="1">
    <citation type="journal article" date="2024" name="Plant Biotechnol. J.">
        <title>Genome and CRISPR/Cas9 system of a widespread forest tree (Populus alba) in the world.</title>
        <authorList>
            <person name="Liu Y.J."/>
            <person name="Jiang P.F."/>
            <person name="Han X.M."/>
            <person name="Li X.Y."/>
            <person name="Wang H.M."/>
            <person name="Wang Y.J."/>
            <person name="Wang X.X."/>
            <person name="Zeng Q.Y."/>
        </authorList>
    </citation>
    <scope>NUCLEOTIDE SEQUENCE [LARGE SCALE GENOMIC DNA]</scope>
    <source>
        <strain evidence="2">cv. PAL-ZL1</strain>
    </source>
</reference>
<comment type="caution">
    <text evidence="1">The sequence shown here is derived from an EMBL/GenBank/DDBJ whole genome shotgun (WGS) entry which is preliminary data.</text>
</comment>
<evidence type="ECO:0000313" key="1">
    <source>
        <dbReference type="EMBL" id="KAL3612943.1"/>
    </source>
</evidence>
<protein>
    <submittedName>
        <fullName evidence="1">Uncharacterized protein</fullName>
    </submittedName>
</protein>
<organism evidence="1 2">
    <name type="scientific">Populus alba</name>
    <name type="common">White poplar</name>
    <dbReference type="NCBI Taxonomy" id="43335"/>
    <lineage>
        <taxon>Eukaryota</taxon>
        <taxon>Viridiplantae</taxon>
        <taxon>Streptophyta</taxon>
        <taxon>Embryophyta</taxon>
        <taxon>Tracheophyta</taxon>
        <taxon>Spermatophyta</taxon>
        <taxon>Magnoliopsida</taxon>
        <taxon>eudicotyledons</taxon>
        <taxon>Gunneridae</taxon>
        <taxon>Pentapetalae</taxon>
        <taxon>rosids</taxon>
        <taxon>fabids</taxon>
        <taxon>Malpighiales</taxon>
        <taxon>Salicaceae</taxon>
        <taxon>Saliceae</taxon>
        <taxon>Populus</taxon>
    </lineage>
</organism>
<evidence type="ECO:0000313" key="2">
    <source>
        <dbReference type="Proteomes" id="UP000309997"/>
    </source>
</evidence>
<accession>A0ACC4D6C4</accession>
<keyword evidence="2" id="KW-1185">Reference proteome</keyword>
<dbReference type="Proteomes" id="UP000309997">
    <property type="component" value="Unassembled WGS sequence"/>
</dbReference>